<feature type="non-terminal residue" evidence="2">
    <location>
        <position position="355"/>
    </location>
</feature>
<dbReference type="AlphaFoldDB" id="A0A6A6Q6B8"/>
<evidence type="ECO:0000259" key="1">
    <source>
        <dbReference type="PROSITE" id="PS50146"/>
    </source>
</evidence>
<evidence type="ECO:0000313" key="2">
    <source>
        <dbReference type="EMBL" id="KAF2487930.1"/>
    </source>
</evidence>
<dbReference type="PANTHER" id="PTHR12358">
    <property type="entry name" value="SPHINGOSINE KINASE"/>
    <property type="match status" value="1"/>
</dbReference>
<keyword evidence="2" id="KW-0418">Kinase</keyword>
<dbReference type="GeneID" id="54471239"/>
<gene>
    <name evidence="2" type="ORF">BDY17DRAFT_232383</name>
</gene>
<dbReference type="Gene3D" id="3.40.50.10330">
    <property type="entry name" value="Probable inorganic polyphosphate/atp-NAD kinase, domain 1"/>
    <property type="match status" value="1"/>
</dbReference>
<dbReference type="InterPro" id="IPR016064">
    <property type="entry name" value="NAD/diacylglycerol_kinase_sf"/>
</dbReference>
<dbReference type="OrthoDB" id="3853857at2759"/>
<dbReference type="GO" id="GO:0016020">
    <property type="term" value="C:membrane"/>
    <property type="evidence" value="ECO:0007669"/>
    <property type="project" value="TreeGrafter"/>
</dbReference>
<dbReference type="EMBL" id="MU001631">
    <property type="protein sequence ID" value="KAF2487930.1"/>
    <property type="molecule type" value="Genomic_DNA"/>
</dbReference>
<feature type="non-terminal residue" evidence="2">
    <location>
        <position position="1"/>
    </location>
</feature>
<dbReference type="PROSITE" id="PS50146">
    <property type="entry name" value="DAGK"/>
    <property type="match status" value="1"/>
</dbReference>
<dbReference type="GO" id="GO:0046512">
    <property type="term" value="P:sphingosine biosynthetic process"/>
    <property type="evidence" value="ECO:0007669"/>
    <property type="project" value="TreeGrafter"/>
</dbReference>
<dbReference type="InterPro" id="IPR017438">
    <property type="entry name" value="ATP-NAD_kinase_N"/>
</dbReference>
<accession>A0A6A6Q6B8</accession>
<dbReference type="Pfam" id="PF00781">
    <property type="entry name" value="DAGK_cat"/>
    <property type="match status" value="1"/>
</dbReference>
<organism evidence="2 3">
    <name type="scientific">Neohortaea acidophila</name>
    <dbReference type="NCBI Taxonomy" id="245834"/>
    <lineage>
        <taxon>Eukaryota</taxon>
        <taxon>Fungi</taxon>
        <taxon>Dikarya</taxon>
        <taxon>Ascomycota</taxon>
        <taxon>Pezizomycotina</taxon>
        <taxon>Dothideomycetes</taxon>
        <taxon>Dothideomycetidae</taxon>
        <taxon>Mycosphaerellales</taxon>
        <taxon>Teratosphaeriaceae</taxon>
        <taxon>Neohortaea</taxon>
    </lineage>
</organism>
<dbReference type="Proteomes" id="UP000799767">
    <property type="component" value="Unassembled WGS sequence"/>
</dbReference>
<dbReference type="GO" id="GO:0001727">
    <property type="term" value="F:lipid kinase activity"/>
    <property type="evidence" value="ECO:0007669"/>
    <property type="project" value="TreeGrafter"/>
</dbReference>
<evidence type="ECO:0000313" key="3">
    <source>
        <dbReference type="Proteomes" id="UP000799767"/>
    </source>
</evidence>
<keyword evidence="3" id="KW-1185">Reference proteome</keyword>
<dbReference type="SUPFAM" id="SSF111331">
    <property type="entry name" value="NAD kinase/diacylglycerol kinase-like"/>
    <property type="match status" value="1"/>
</dbReference>
<dbReference type="GO" id="GO:0005737">
    <property type="term" value="C:cytoplasm"/>
    <property type="evidence" value="ECO:0007669"/>
    <property type="project" value="TreeGrafter"/>
</dbReference>
<dbReference type="Gene3D" id="2.60.200.40">
    <property type="match status" value="1"/>
</dbReference>
<sequence>ISDINIIVSTGSGTGLASAVWEQLVKPIFMRTGLSEDRYTVHETTSAESVAQLAQSVILPIANDGRQQLVVLLSGDGGVVDLVNTLVTASPTVGYRKPTIALLPLGTGNALASSAVVANDETLGLRTLLCGLPRQLPLFRATFSPGAKLLVNEGREEQPLQGVYHGSPATYGAVVCSWGLHATLVADSDTAEYRKFGAERFKMAANESLFPAGESMPHAYKGQVSTLRTGEKAEWERVARSEHGYILATLVSNLEAAFTISPSSRPLDGQLRLVHFAHVSGKEAMEIMMEAYQAGKHVEKARVGYEEIEAVKIEFYEEEGRWRRVCVDGKIVRVEKDGWVEVRKETENAVVDLVA</sequence>
<feature type="domain" description="DAGKc" evidence="1">
    <location>
        <begin position="1"/>
        <end position="146"/>
    </location>
</feature>
<dbReference type="PANTHER" id="PTHR12358:SF108">
    <property type="entry name" value="DAGKC DOMAIN-CONTAINING PROTEIN"/>
    <property type="match status" value="1"/>
</dbReference>
<name>A0A6A6Q6B8_9PEZI</name>
<reference evidence="2" key="1">
    <citation type="journal article" date="2020" name="Stud. Mycol.">
        <title>101 Dothideomycetes genomes: a test case for predicting lifestyles and emergence of pathogens.</title>
        <authorList>
            <person name="Haridas S."/>
            <person name="Albert R."/>
            <person name="Binder M."/>
            <person name="Bloem J."/>
            <person name="Labutti K."/>
            <person name="Salamov A."/>
            <person name="Andreopoulos B."/>
            <person name="Baker S."/>
            <person name="Barry K."/>
            <person name="Bills G."/>
            <person name="Bluhm B."/>
            <person name="Cannon C."/>
            <person name="Castanera R."/>
            <person name="Culley D."/>
            <person name="Daum C."/>
            <person name="Ezra D."/>
            <person name="Gonzalez J."/>
            <person name="Henrissat B."/>
            <person name="Kuo A."/>
            <person name="Liang C."/>
            <person name="Lipzen A."/>
            <person name="Lutzoni F."/>
            <person name="Magnuson J."/>
            <person name="Mondo S."/>
            <person name="Nolan M."/>
            <person name="Ohm R."/>
            <person name="Pangilinan J."/>
            <person name="Park H.-J."/>
            <person name="Ramirez L."/>
            <person name="Alfaro M."/>
            <person name="Sun H."/>
            <person name="Tritt A."/>
            <person name="Yoshinaga Y."/>
            <person name="Zwiers L.-H."/>
            <person name="Turgeon B."/>
            <person name="Goodwin S."/>
            <person name="Spatafora J."/>
            <person name="Crous P."/>
            <person name="Grigoriev I."/>
        </authorList>
    </citation>
    <scope>NUCLEOTIDE SEQUENCE</scope>
    <source>
        <strain evidence="2">CBS 113389</strain>
    </source>
</reference>
<dbReference type="InterPro" id="IPR001206">
    <property type="entry name" value="Diacylglycerol_kinase_cat_dom"/>
</dbReference>
<proteinExistence type="predicted"/>
<dbReference type="RefSeq" id="XP_033594499.1">
    <property type="nucleotide sequence ID" value="XM_033730237.1"/>
</dbReference>
<keyword evidence="2" id="KW-0808">Transferase</keyword>
<protein>
    <submittedName>
        <fullName evidence="2">ATP-NAD kinase-like domain-containing protein</fullName>
    </submittedName>
</protein>
<dbReference type="InterPro" id="IPR050187">
    <property type="entry name" value="Lipid_Phosphate_FormReg"/>
</dbReference>